<keyword evidence="4 6" id="KW-1133">Transmembrane helix</keyword>
<name>A0A8H5CZW9_9AGAR</name>
<dbReference type="PROSITE" id="PS50850">
    <property type="entry name" value="MFS"/>
    <property type="match status" value="1"/>
</dbReference>
<proteinExistence type="predicted"/>
<dbReference type="InterPro" id="IPR011701">
    <property type="entry name" value="MFS"/>
</dbReference>
<evidence type="ECO:0000259" key="7">
    <source>
        <dbReference type="PROSITE" id="PS50850"/>
    </source>
</evidence>
<feature type="transmembrane region" description="Helical" evidence="6">
    <location>
        <begin position="357"/>
        <end position="384"/>
    </location>
</feature>
<dbReference type="Pfam" id="PF07690">
    <property type="entry name" value="MFS_1"/>
    <property type="match status" value="1"/>
</dbReference>
<comment type="caution">
    <text evidence="8">The sequence shown here is derived from an EMBL/GenBank/DDBJ whole genome shotgun (WGS) entry which is preliminary data.</text>
</comment>
<evidence type="ECO:0000256" key="4">
    <source>
        <dbReference type="ARBA" id="ARBA00022989"/>
    </source>
</evidence>
<reference evidence="8 9" key="1">
    <citation type="journal article" date="2020" name="ISME J.">
        <title>Uncovering the hidden diversity of litter-decomposition mechanisms in mushroom-forming fungi.</title>
        <authorList>
            <person name="Floudas D."/>
            <person name="Bentzer J."/>
            <person name="Ahren D."/>
            <person name="Johansson T."/>
            <person name="Persson P."/>
            <person name="Tunlid A."/>
        </authorList>
    </citation>
    <scope>NUCLEOTIDE SEQUENCE [LARGE SCALE GENOMIC DNA]</scope>
    <source>
        <strain evidence="8 9">CBS 146.42</strain>
    </source>
</reference>
<keyword evidence="9" id="KW-1185">Reference proteome</keyword>
<keyword evidence="5 6" id="KW-0472">Membrane</keyword>
<dbReference type="PANTHER" id="PTHR23504:SF15">
    <property type="entry name" value="MAJOR FACILITATOR SUPERFAMILY (MFS) PROFILE DOMAIN-CONTAINING PROTEIN"/>
    <property type="match status" value="1"/>
</dbReference>
<feature type="domain" description="Major facilitator superfamily (MFS) profile" evidence="7">
    <location>
        <begin position="26"/>
        <end position="499"/>
    </location>
</feature>
<dbReference type="InterPro" id="IPR036259">
    <property type="entry name" value="MFS_trans_sf"/>
</dbReference>
<dbReference type="InterPro" id="IPR020846">
    <property type="entry name" value="MFS_dom"/>
</dbReference>
<keyword evidence="3 6" id="KW-0812">Transmembrane</keyword>
<dbReference type="GO" id="GO:0016020">
    <property type="term" value="C:membrane"/>
    <property type="evidence" value="ECO:0007669"/>
    <property type="project" value="UniProtKB-SubCell"/>
</dbReference>
<dbReference type="Gene3D" id="1.20.1250.20">
    <property type="entry name" value="MFS general substrate transporter like domains"/>
    <property type="match status" value="1"/>
</dbReference>
<evidence type="ECO:0000256" key="5">
    <source>
        <dbReference type="ARBA" id="ARBA00023136"/>
    </source>
</evidence>
<gene>
    <name evidence="8" type="ORF">D9756_008982</name>
</gene>
<dbReference type="PANTHER" id="PTHR23504">
    <property type="entry name" value="MAJOR FACILITATOR SUPERFAMILY DOMAIN-CONTAINING PROTEIN 10"/>
    <property type="match status" value="1"/>
</dbReference>
<dbReference type="AlphaFoldDB" id="A0A8H5CZW9"/>
<comment type="subcellular location">
    <subcellularLocation>
        <location evidence="1">Membrane</location>
        <topology evidence="1">Multi-pass membrane protein</topology>
    </subcellularLocation>
</comment>
<feature type="transmembrane region" description="Helical" evidence="6">
    <location>
        <begin position="250"/>
        <end position="270"/>
    </location>
</feature>
<evidence type="ECO:0000256" key="3">
    <source>
        <dbReference type="ARBA" id="ARBA00022692"/>
    </source>
</evidence>
<feature type="transmembrane region" description="Helical" evidence="6">
    <location>
        <begin position="290"/>
        <end position="314"/>
    </location>
</feature>
<sequence>MTIGEDAHSEEDCLLLQEHTKRTRLPFGQLAILLYLRFCESTATYSLFPFINEFLTLLAGGDGKKVAYYASTMEVTRQAMSFITVLYWSRVSDYIGRKPIIILGTAALAFSSLFTGLSTTFWALVASRCLFTALNNNSGAIKSAIGEMTDATNRADAFALLHAPWAMGSSIGPLIGGYFAGPNARFPTLFGGKLWKEFPYLLPCVASFTITFPGLLAVITSFRETLSRSSNTPTQDNHPVAIRSILTRRVTLTICNYVGLVSCHMAYTSLQPLFLAMPISIGGLGFQPLQIGYILSIYGFVDSLLQTFLLAPIIRRFGLGNVFKGAVFAFVPIFLLFPLMNIYARDWFIYADPRSQVIMWALLILQLALLPVAEFGYGCMYIYITTSAPNNRSLGSINGLSQTAVALSRLIGPAVATSLLGLSLEKSWLNGYAVGSQHNKMLCTGILRECVRRANQKWLNLDMWKAAHTRPPQIRVCSASDSSVLDHVLGESHLLPSLA</sequence>
<feature type="transmembrane region" description="Helical" evidence="6">
    <location>
        <begin position="326"/>
        <end position="345"/>
    </location>
</feature>
<dbReference type="EMBL" id="JAACJO010000016">
    <property type="protein sequence ID" value="KAF5349642.1"/>
    <property type="molecule type" value="Genomic_DNA"/>
</dbReference>
<evidence type="ECO:0000256" key="6">
    <source>
        <dbReference type="SAM" id="Phobius"/>
    </source>
</evidence>
<evidence type="ECO:0000256" key="1">
    <source>
        <dbReference type="ARBA" id="ARBA00004141"/>
    </source>
</evidence>
<keyword evidence="2" id="KW-0813">Transport</keyword>
<feature type="transmembrane region" description="Helical" evidence="6">
    <location>
        <begin position="100"/>
        <end position="125"/>
    </location>
</feature>
<evidence type="ECO:0000313" key="9">
    <source>
        <dbReference type="Proteomes" id="UP000559027"/>
    </source>
</evidence>
<organism evidence="8 9">
    <name type="scientific">Leucocoprinus leucothites</name>
    <dbReference type="NCBI Taxonomy" id="201217"/>
    <lineage>
        <taxon>Eukaryota</taxon>
        <taxon>Fungi</taxon>
        <taxon>Dikarya</taxon>
        <taxon>Basidiomycota</taxon>
        <taxon>Agaricomycotina</taxon>
        <taxon>Agaricomycetes</taxon>
        <taxon>Agaricomycetidae</taxon>
        <taxon>Agaricales</taxon>
        <taxon>Agaricineae</taxon>
        <taxon>Agaricaceae</taxon>
        <taxon>Leucocoprinus</taxon>
    </lineage>
</organism>
<dbReference type="OrthoDB" id="419616at2759"/>
<dbReference type="Proteomes" id="UP000559027">
    <property type="component" value="Unassembled WGS sequence"/>
</dbReference>
<feature type="transmembrane region" description="Helical" evidence="6">
    <location>
        <begin position="200"/>
        <end position="222"/>
    </location>
</feature>
<accession>A0A8H5CZW9</accession>
<dbReference type="GO" id="GO:0022857">
    <property type="term" value="F:transmembrane transporter activity"/>
    <property type="evidence" value="ECO:0007669"/>
    <property type="project" value="InterPro"/>
</dbReference>
<evidence type="ECO:0000313" key="8">
    <source>
        <dbReference type="EMBL" id="KAF5349642.1"/>
    </source>
</evidence>
<dbReference type="SUPFAM" id="SSF103473">
    <property type="entry name" value="MFS general substrate transporter"/>
    <property type="match status" value="1"/>
</dbReference>
<protein>
    <recommendedName>
        <fullName evidence="7">Major facilitator superfamily (MFS) profile domain-containing protein</fullName>
    </recommendedName>
</protein>
<evidence type="ECO:0000256" key="2">
    <source>
        <dbReference type="ARBA" id="ARBA00022448"/>
    </source>
</evidence>